<dbReference type="InterPro" id="IPR011761">
    <property type="entry name" value="ATP-grasp"/>
</dbReference>
<dbReference type="PROSITE" id="PS50975">
    <property type="entry name" value="ATP_GRASP"/>
    <property type="match status" value="1"/>
</dbReference>
<dbReference type="SUPFAM" id="SSF56059">
    <property type="entry name" value="Glutathione synthetase ATP-binding domain-like"/>
    <property type="match status" value="1"/>
</dbReference>
<evidence type="ECO:0000313" key="4">
    <source>
        <dbReference type="Proteomes" id="UP000451860"/>
    </source>
</evidence>
<proteinExistence type="predicted"/>
<dbReference type="GO" id="GO:0046872">
    <property type="term" value="F:metal ion binding"/>
    <property type="evidence" value="ECO:0007669"/>
    <property type="project" value="InterPro"/>
</dbReference>
<dbReference type="Pfam" id="PF13607">
    <property type="entry name" value="Succ_CoA_lig"/>
    <property type="match status" value="1"/>
</dbReference>
<evidence type="ECO:0000313" key="3">
    <source>
        <dbReference type="EMBL" id="KAE8765745.1"/>
    </source>
</evidence>
<dbReference type="Pfam" id="PF13380">
    <property type="entry name" value="CoA_binding_2"/>
    <property type="match status" value="1"/>
</dbReference>
<dbReference type="Gene3D" id="3.30.1490.20">
    <property type="entry name" value="ATP-grasp fold, A domain"/>
    <property type="match status" value="1"/>
</dbReference>
<dbReference type="AlphaFoldDB" id="A0A7J5UTX9"/>
<dbReference type="InterPro" id="IPR032875">
    <property type="entry name" value="Succ_CoA_lig_flav_dom"/>
</dbReference>
<comment type="caution">
    <text evidence="3">The sequence shown here is derived from an EMBL/GenBank/DDBJ whole genome shotgun (WGS) entry which is preliminary data.</text>
</comment>
<organism evidence="3 4">
    <name type="scientific">Georgenia thermotolerans</name>
    <dbReference type="NCBI Taxonomy" id="527326"/>
    <lineage>
        <taxon>Bacteria</taxon>
        <taxon>Bacillati</taxon>
        <taxon>Actinomycetota</taxon>
        <taxon>Actinomycetes</taxon>
        <taxon>Micrococcales</taxon>
        <taxon>Bogoriellaceae</taxon>
        <taxon>Georgenia</taxon>
    </lineage>
</organism>
<dbReference type="GO" id="GO:0005524">
    <property type="term" value="F:ATP binding"/>
    <property type="evidence" value="ECO:0007669"/>
    <property type="project" value="UniProtKB-UniRule"/>
</dbReference>
<keyword evidence="4" id="KW-1185">Reference proteome</keyword>
<protein>
    <submittedName>
        <fullName evidence="3">CoA-binding protein</fullName>
    </submittedName>
</protein>
<dbReference type="InterPro" id="IPR016102">
    <property type="entry name" value="Succinyl-CoA_synth-like"/>
</dbReference>
<dbReference type="EMBL" id="WHJE01000005">
    <property type="protein sequence ID" value="KAE8765745.1"/>
    <property type="molecule type" value="Genomic_DNA"/>
</dbReference>
<evidence type="ECO:0000256" key="1">
    <source>
        <dbReference type="PROSITE-ProRule" id="PRU00409"/>
    </source>
</evidence>
<dbReference type="RefSeq" id="WP_152200213.1">
    <property type="nucleotide sequence ID" value="NZ_VUKF01000003.1"/>
</dbReference>
<dbReference type="OrthoDB" id="190266at2"/>
<dbReference type="InterPro" id="IPR013815">
    <property type="entry name" value="ATP_grasp_subdomain_1"/>
</dbReference>
<gene>
    <name evidence="3" type="ORF">GB883_02205</name>
</gene>
<evidence type="ECO:0000259" key="2">
    <source>
        <dbReference type="PROSITE" id="PS50975"/>
    </source>
</evidence>
<dbReference type="InterPro" id="IPR003781">
    <property type="entry name" value="CoA-bd"/>
</dbReference>
<dbReference type="Pfam" id="PF13549">
    <property type="entry name" value="ATP-grasp_5"/>
    <property type="match status" value="1"/>
</dbReference>
<reference evidence="3 4" key="1">
    <citation type="submission" date="2019-10" db="EMBL/GenBank/DDBJ databases">
        <title>Georgenia wutianyii sp. nov. and Georgenia yuyongxinii sp. nov. isolated from plateau pika (Ochotona curzoniae) in the Qinghai-Tibet plateau of China.</title>
        <authorList>
            <person name="Tian Z."/>
        </authorList>
    </citation>
    <scope>NUCLEOTIDE SEQUENCE [LARGE SCALE GENOMIC DNA]</scope>
    <source>
        <strain evidence="3 4">DSM 21501</strain>
    </source>
</reference>
<dbReference type="Proteomes" id="UP000451860">
    <property type="component" value="Unassembled WGS sequence"/>
</dbReference>
<dbReference type="InterPro" id="IPR036291">
    <property type="entry name" value="NAD(P)-bd_dom_sf"/>
</dbReference>
<dbReference type="Gene3D" id="3.30.470.20">
    <property type="entry name" value="ATP-grasp fold, B domain"/>
    <property type="match status" value="1"/>
</dbReference>
<keyword evidence="1" id="KW-0547">Nucleotide-binding</keyword>
<dbReference type="SUPFAM" id="SSF51735">
    <property type="entry name" value="NAD(P)-binding Rossmann-fold domains"/>
    <property type="match status" value="1"/>
</dbReference>
<feature type="domain" description="ATP-grasp" evidence="2">
    <location>
        <begin position="485"/>
        <end position="521"/>
    </location>
</feature>
<dbReference type="PANTHER" id="PTHR42793:SF1">
    <property type="entry name" value="PEPTIDYL-LYSINE N-ACETYLTRANSFERASE PATZ"/>
    <property type="match status" value="1"/>
</dbReference>
<dbReference type="Gene3D" id="3.40.50.720">
    <property type="entry name" value="NAD(P)-binding Rossmann-like Domain"/>
    <property type="match status" value="1"/>
</dbReference>
<sequence>MSAPATTGAAVAPTALDALFAPSGVMVVGASATPGKLGAVMAESLAGYDSPLHLVNSRGEGMHPSVGEALAAGGGVDLAVLCVPAPATARALRECAEGGVRAALVCAGGFAEAGGAGKEHQRAVEQVVRETGVRLLGPNTSGFFVPGRRLLASFVPGVAQLAAGPVAVVAASGGVNHALAFRLQQAGVGLSLGVGLGAAVDVGAADVLEHLITDEQTRVVALHLETVQDGPALLSAVRRLSAVKPVVALVVGRSDVAEFARSHTGALATSWRTTRAVLRQAGAVLVDDEDGLVDAVAGLAGRRLAPSPAPGVAVITGQAGPGLLVADALQSAGVTLPRLTLATQADIAEVLPPLTFQANPVDTGRPGPGFDRVVAAVAHDPAVDAVAIYALTEPVVDLPAAVAASGAADKVPVLLGVDGPPADVAAKRAAADEAGIPLISGPTALARGVAALVEDATARHARAQEATPARPWPGLTGPWDEVRGKELLEALGVPTPPRRRCRDRAEAVEALDALGGPVAVKLVDAAVLHKTEVGGVHLGVRNTEEMERALDALEAAGAREVLVEAMAAPGVDLIVGARRDPVFGPVLLLGLGGTAAEVLADVAIRTVPLSDRAAAGMVDDLQARRLLFGHRGGPTVDPEELARVLTAVGNVLLVNPDVAEIEVNPLRLTADGLVALDAVVITQEQP</sequence>
<accession>A0A7J5UTX9</accession>
<dbReference type="PANTHER" id="PTHR42793">
    <property type="entry name" value="COA BINDING DOMAIN CONTAINING PROTEIN"/>
    <property type="match status" value="1"/>
</dbReference>
<name>A0A7J5UTX9_9MICO</name>
<dbReference type="Gene3D" id="3.40.50.261">
    <property type="entry name" value="Succinyl-CoA synthetase domains"/>
    <property type="match status" value="2"/>
</dbReference>
<dbReference type="SMART" id="SM00881">
    <property type="entry name" value="CoA_binding"/>
    <property type="match status" value="1"/>
</dbReference>
<keyword evidence="1" id="KW-0067">ATP-binding</keyword>
<dbReference type="SUPFAM" id="SSF52210">
    <property type="entry name" value="Succinyl-CoA synthetase domains"/>
    <property type="match status" value="2"/>
</dbReference>